<dbReference type="EMBL" id="JAHRIN010000115">
    <property type="protein sequence ID" value="MEQ2190605.1"/>
    <property type="molecule type" value="Genomic_DNA"/>
</dbReference>
<evidence type="ECO:0000256" key="1">
    <source>
        <dbReference type="SAM" id="Phobius"/>
    </source>
</evidence>
<name>A0ABV0Q470_9TELE</name>
<protein>
    <submittedName>
        <fullName evidence="2">Uncharacterized protein</fullName>
    </submittedName>
</protein>
<keyword evidence="1" id="KW-1133">Transmembrane helix</keyword>
<proteinExistence type="predicted"/>
<feature type="transmembrane region" description="Helical" evidence="1">
    <location>
        <begin position="94"/>
        <end position="117"/>
    </location>
</feature>
<dbReference type="Proteomes" id="UP001434883">
    <property type="component" value="Unassembled WGS sequence"/>
</dbReference>
<keyword evidence="3" id="KW-1185">Reference proteome</keyword>
<evidence type="ECO:0000313" key="2">
    <source>
        <dbReference type="EMBL" id="MEQ2190605.1"/>
    </source>
</evidence>
<reference evidence="2 3" key="1">
    <citation type="submission" date="2021-06" db="EMBL/GenBank/DDBJ databases">
        <authorList>
            <person name="Palmer J.M."/>
        </authorList>
    </citation>
    <scope>NUCLEOTIDE SEQUENCE [LARGE SCALE GENOMIC DNA]</scope>
    <source>
        <strain evidence="2 3">XC_2019</strain>
        <tissue evidence="2">Muscle</tissue>
    </source>
</reference>
<keyword evidence="1" id="KW-0472">Membrane</keyword>
<evidence type="ECO:0000313" key="3">
    <source>
        <dbReference type="Proteomes" id="UP001434883"/>
    </source>
</evidence>
<gene>
    <name evidence="2" type="ORF">XENOCAPTIV_001747</name>
</gene>
<organism evidence="2 3">
    <name type="scientific">Xenoophorus captivus</name>
    <dbReference type="NCBI Taxonomy" id="1517983"/>
    <lineage>
        <taxon>Eukaryota</taxon>
        <taxon>Metazoa</taxon>
        <taxon>Chordata</taxon>
        <taxon>Craniata</taxon>
        <taxon>Vertebrata</taxon>
        <taxon>Euteleostomi</taxon>
        <taxon>Actinopterygii</taxon>
        <taxon>Neopterygii</taxon>
        <taxon>Teleostei</taxon>
        <taxon>Neoteleostei</taxon>
        <taxon>Acanthomorphata</taxon>
        <taxon>Ovalentaria</taxon>
        <taxon>Atherinomorphae</taxon>
        <taxon>Cyprinodontiformes</taxon>
        <taxon>Goodeidae</taxon>
        <taxon>Xenoophorus</taxon>
    </lineage>
</organism>
<keyword evidence="1" id="KW-0812">Transmembrane</keyword>
<comment type="caution">
    <text evidence="2">The sequence shown here is derived from an EMBL/GenBank/DDBJ whole genome shotgun (WGS) entry which is preliminary data.</text>
</comment>
<sequence length="122" mass="13806">MTEMCCSSAWRSYPAGVHCLKECEEGSLIFSLFKTKMTPVLLVNKAPRHSLIGGLFSGRHLRKQQHSGHPDVEKLSKLFEDFALFHPHFCLIHLYPLSSAFRSLSVSLILFFMLPFIPGSLL</sequence>
<accession>A0ABV0Q470</accession>